<evidence type="ECO:0000256" key="1">
    <source>
        <dbReference type="SAM" id="MobiDB-lite"/>
    </source>
</evidence>
<gene>
    <name evidence="2" type="ORF">GSBLH_T00004515001</name>
</gene>
<dbReference type="Proteomes" id="UP000008312">
    <property type="component" value="Unassembled WGS sequence"/>
</dbReference>
<feature type="region of interest" description="Disordered" evidence="1">
    <location>
        <begin position="33"/>
        <end position="65"/>
    </location>
</feature>
<feature type="compositionally biased region" description="Basic and acidic residues" evidence="1">
    <location>
        <begin position="48"/>
        <end position="65"/>
    </location>
</feature>
<dbReference type="RefSeq" id="XP_012898883.1">
    <property type="nucleotide sequence ID" value="XM_013043429.1"/>
</dbReference>
<evidence type="ECO:0000313" key="2">
    <source>
        <dbReference type="EMBL" id="CBK24835.2"/>
    </source>
</evidence>
<dbReference type="GeneID" id="24921539"/>
<dbReference type="AlphaFoldDB" id="D8M9U6"/>
<dbReference type="InParanoid" id="D8M9U6"/>
<dbReference type="EMBL" id="FN668689">
    <property type="protein sequence ID" value="CBK24835.2"/>
    <property type="molecule type" value="Genomic_DNA"/>
</dbReference>
<proteinExistence type="predicted"/>
<protein>
    <submittedName>
        <fullName evidence="2">Uncharacterized protein</fullName>
    </submittedName>
</protein>
<evidence type="ECO:0000313" key="3">
    <source>
        <dbReference type="Proteomes" id="UP000008312"/>
    </source>
</evidence>
<name>D8M9U6_BLAHO</name>
<accession>D8M9U6</accession>
<dbReference type="OrthoDB" id="202175at2759"/>
<reference evidence="2" key="1">
    <citation type="submission" date="2010-02" db="EMBL/GenBank/DDBJ databases">
        <title>Sequencing and annotation of the Blastocystis hominis genome.</title>
        <authorList>
            <person name="Wincker P."/>
        </authorList>
    </citation>
    <scope>NUCLEOTIDE SEQUENCE</scope>
    <source>
        <strain evidence="2">Singapore isolate B</strain>
    </source>
</reference>
<organism evidence="2">
    <name type="scientific">Blastocystis hominis</name>
    <dbReference type="NCBI Taxonomy" id="12968"/>
    <lineage>
        <taxon>Eukaryota</taxon>
        <taxon>Sar</taxon>
        <taxon>Stramenopiles</taxon>
        <taxon>Bigyra</taxon>
        <taxon>Opalozoa</taxon>
        <taxon>Opalinata</taxon>
        <taxon>Blastocystidae</taxon>
        <taxon>Blastocystis</taxon>
    </lineage>
</organism>
<sequence>MFRLAVPRLVQLARPAVTVFPRLTPLCRDFSNRRRAGSVRPSNKPKSQLKDVVREPQKETKKPDKQTVAELLKEIDLSSDIVSEEETKKLKELDHILSESPELKNMSMDEIIGMLNISEDDKKSLTEQVNQIISNEKMPMSDEEIHKEFPGIEKESVEVIKALDEEISKNPDFRRDFFAWTQQVQQSLGPNMEKLKTLGEDELARIATPPDDLRVVLDRIMPNVEGIESAMRMDAKDIWKDEETGEDVEVEEIKIKLSVC</sequence>
<keyword evidence="3" id="KW-1185">Reference proteome</keyword>